<dbReference type="AlphaFoldDB" id="E0S4X7"/>
<keyword evidence="3" id="KW-0614">Plasmid</keyword>
<dbReference type="Proteomes" id="UP000001299">
    <property type="component" value="Plasmid pCY186"/>
</dbReference>
<dbReference type="PANTHER" id="PTHR38781:SF1">
    <property type="entry name" value="ANTITOXIN DINJ-RELATED"/>
    <property type="match status" value="1"/>
</dbReference>
<evidence type="ECO:0000313" key="3">
    <source>
        <dbReference type="EMBL" id="ADL36459.1"/>
    </source>
</evidence>
<gene>
    <name evidence="3" type="ordered locus">bpr_IV094</name>
</gene>
<organism evidence="3 4">
    <name type="scientific">Butyrivibrio proteoclasticus (strain ATCC 51982 / DSM 14932 / B316)</name>
    <name type="common">Clostridium proteoclasticum</name>
    <dbReference type="NCBI Taxonomy" id="515622"/>
    <lineage>
        <taxon>Bacteria</taxon>
        <taxon>Bacillati</taxon>
        <taxon>Bacillota</taxon>
        <taxon>Clostridia</taxon>
        <taxon>Lachnospirales</taxon>
        <taxon>Lachnospiraceae</taxon>
        <taxon>Butyrivibrio</taxon>
    </lineage>
</organism>
<comment type="similarity">
    <text evidence="1">Belongs to the RelB/DinJ antitoxin family.</text>
</comment>
<keyword evidence="2" id="KW-1277">Toxin-antitoxin system</keyword>
<dbReference type="InterPro" id="IPR013321">
    <property type="entry name" value="Arc_rbn_hlx_hlx"/>
</dbReference>
<dbReference type="HOGENOM" id="CLU_154558_16_1_9"/>
<accession>E0S4X7</accession>
<dbReference type="EMBL" id="CP001813">
    <property type="protein sequence ID" value="ADL36459.1"/>
    <property type="molecule type" value="Genomic_DNA"/>
</dbReference>
<evidence type="ECO:0000256" key="1">
    <source>
        <dbReference type="ARBA" id="ARBA00010562"/>
    </source>
</evidence>
<dbReference type="PANTHER" id="PTHR38781">
    <property type="entry name" value="ANTITOXIN DINJ-RELATED"/>
    <property type="match status" value="1"/>
</dbReference>
<dbReference type="KEGG" id="bpb:bpr_IV094"/>
<name>E0S4X7_BUTPB</name>
<dbReference type="Gene3D" id="1.10.1220.10">
    <property type="entry name" value="Met repressor-like"/>
    <property type="match status" value="1"/>
</dbReference>
<reference evidence="3 4" key="1">
    <citation type="journal article" date="2010" name="PLoS ONE">
        <title>The glycobiome of the rumen bacterium Butyrivibrio proteoclasticus B316(T) highlights adaptation to a polysaccharide-rich environment.</title>
        <authorList>
            <person name="Kelly W.J."/>
            <person name="Leahy S.C."/>
            <person name="Altermann E."/>
            <person name="Yeoman C.J."/>
            <person name="Dunne J.C."/>
            <person name="Kong Z."/>
            <person name="Pacheco D.M."/>
            <person name="Li D."/>
            <person name="Noel S.J."/>
            <person name="Moon C.D."/>
            <person name="Cookson A.L."/>
            <person name="Attwood G.T."/>
        </authorList>
    </citation>
    <scope>NUCLEOTIDE SEQUENCE [LARGE SCALE GENOMIC DNA]</scope>
    <source>
        <strain evidence="4">ATCC 51982 / DSM 14932 / B316</strain>
        <plasmid evidence="4">Plasmid pCY186</plasmid>
    </source>
</reference>
<proteinExistence type="inferred from homology"/>
<dbReference type="InterPro" id="IPR007337">
    <property type="entry name" value="RelB/DinJ"/>
</dbReference>
<geneLocation type="plasmid" evidence="3 4">
    <name>pCY186</name>
</geneLocation>
<dbReference type="eggNOG" id="COG3077">
    <property type="taxonomic scope" value="Bacteria"/>
</dbReference>
<dbReference type="NCBIfam" id="TIGR02384">
    <property type="entry name" value="RelB_DinJ"/>
    <property type="match status" value="1"/>
</dbReference>
<sequence>MCYHLIRKGSDNMAQTLVNFRMDEDLKKDMEETCRDLGLNMTTAFTIFAKKMTREKRIPFDVSVDPFYSEENMNYLKRVISDIESGKAQLQKHDLIEE</sequence>
<dbReference type="Pfam" id="PF04221">
    <property type="entry name" value="RelB"/>
    <property type="match status" value="1"/>
</dbReference>
<dbReference type="GO" id="GO:0006355">
    <property type="term" value="P:regulation of DNA-templated transcription"/>
    <property type="evidence" value="ECO:0007669"/>
    <property type="project" value="InterPro"/>
</dbReference>
<evidence type="ECO:0000313" key="4">
    <source>
        <dbReference type="Proteomes" id="UP000001299"/>
    </source>
</evidence>
<dbReference type="GO" id="GO:0006351">
    <property type="term" value="P:DNA-templated transcription"/>
    <property type="evidence" value="ECO:0007669"/>
    <property type="project" value="TreeGrafter"/>
</dbReference>
<keyword evidence="4" id="KW-1185">Reference proteome</keyword>
<evidence type="ECO:0000256" key="2">
    <source>
        <dbReference type="ARBA" id="ARBA00022649"/>
    </source>
</evidence>
<protein>
    <submittedName>
        <fullName evidence="3">Addiction module antitoxin</fullName>
    </submittedName>
</protein>